<dbReference type="EMBL" id="DYDO01000007">
    <property type="protein sequence ID" value="DBA20747.1"/>
    <property type="molecule type" value="Genomic_DNA"/>
</dbReference>
<name>A0AAV3A8Z6_PYXAD</name>
<protein>
    <recommendedName>
        <fullName evidence="11">Olfactory receptor</fullName>
    </recommendedName>
</protein>
<evidence type="ECO:0000256" key="2">
    <source>
        <dbReference type="ARBA" id="ARBA00022475"/>
    </source>
</evidence>
<keyword evidence="6 10" id="KW-0297">G-protein coupled receptor</keyword>
<feature type="domain" description="G-protein coupled receptors family 1 profile" evidence="12">
    <location>
        <begin position="1"/>
        <end position="232"/>
    </location>
</feature>
<keyword evidence="11" id="KW-0716">Sensory transduction</keyword>
<dbReference type="CDD" id="cd13954">
    <property type="entry name" value="7tmA_OR"/>
    <property type="match status" value="1"/>
</dbReference>
<evidence type="ECO:0000256" key="1">
    <source>
        <dbReference type="ARBA" id="ARBA00004651"/>
    </source>
</evidence>
<dbReference type="GO" id="GO:0005886">
    <property type="term" value="C:plasma membrane"/>
    <property type="evidence" value="ECO:0007669"/>
    <property type="project" value="UniProtKB-SubCell"/>
</dbReference>
<feature type="transmembrane region" description="Helical" evidence="11">
    <location>
        <begin position="40"/>
        <end position="62"/>
    </location>
</feature>
<keyword evidence="14" id="KW-1185">Reference proteome</keyword>
<evidence type="ECO:0000256" key="3">
    <source>
        <dbReference type="ARBA" id="ARBA00022692"/>
    </source>
</evidence>
<gene>
    <name evidence="13" type="ORF">GDO54_017495</name>
</gene>
<dbReference type="PRINTS" id="PR00245">
    <property type="entry name" value="OLFACTORYR"/>
</dbReference>
<keyword evidence="3 10" id="KW-0812">Transmembrane</keyword>
<feature type="transmembrane region" description="Helical" evidence="11">
    <location>
        <begin position="140"/>
        <end position="163"/>
    </location>
</feature>
<dbReference type="Pfam" id="PF13853">
    <property type="entry name" value="7tm_4"/>
    <property type="match status" value="1"/>
</dbReference>
<dbReference type="GO" id="GO:0004984">
    <property type="term" value="F:olfactory receptor activity"/>
    <property type="evidence" value="ECO:0007669"/>
    <property type="project" value="InterPro"/>
</dbReference>
<accession>A0AAV3A8Z6</accession>
<dbReference type="PRINTS" id="PR00237">
    <property type="entry name" value="GPCRRHODOPSN"/>
</dbReference>
<feature type="transmembrane region" description="Helical" evidence="11">
    <location>
        <begin position="215"/>
        <end position="234"/>
    </location>
</feature>
<dbReference type="AlphaFoldDB" id="A0AAV3A8Z6"/>
<evidence type="ECO:0000256" key="10">
    <source>
        <dbReference type="RuleBase" id="RU000688"/>
    </source>
</evidence>
<reference evidence="13" key="1">
    <citation type="thesis" date="2020" institute="ProQuest LLC" country="789 East Eisenhower Parkway, Ann Arbor, MI, USA">
        <title>Comparative Genomics and Chromosome Evolution.</title>
        <authorList>
            <person name="Mudd A.B."/>
        </authorList>
    </citation>
    <scope>NUCLEOTIDE SEQUENCE</scope>
    <source>
        <strain evidence="13">1538</strain>
        <tissue evidence="13">Blood</tissue>
    </source>
</reference>
<comment type="caution">
    <text evidence="13">The sequence shown here is derived from an EMBL/GenBank/DDBJ whole genome shotgun (WGS) entry which is preliminary data.</text>
</comment>
<comment type="subcellular location">
    <subcellularLocation>
        <location evidence="1 11">Cell membrane</location>
        <topology evidence="1 11">Multi-pass membrane protein</topology>
    </subcellularLocation>
</comment>
<dbReference type="InterPro" id="IPR017452">
    <property type="entry name" value="GPCR_Rhodpsn_7TM"/>
</dbReference>
<keyword evidence="5 11" id="KW-1133">Transmembrane helix</keyword>
<dbReference type="FunFam" id="1.20.1070.10:FF:000015">
    <property type="entry name" value="Olfactory receptor"/>
    <property type="match status" value="1"/>
</dbReference>
<dbReference type="SUPFAM" id="SSF81321">
    <property type="entry name" value="Family A G protein-coupled receptor-like"/>
    <property type="match status" value="1"/>
</dbReference>
<organism evidence="13 14">
    <name type="scientific">Pyxicephalus adspersus</name>
    <name type="common">African bullfrog</name>
    <dbReference type="NCBI Taxonomy" id="30357"/>
    <lineage>
        <taxon>Eukaryota</taxon>
        <taxon>Metazoa</taxon>
        <taxon>Chordata</taxon>
        <taxon>Craniata</taxon>
        <taxon>Vertebrata</taxon>
        <taxon>Euteleostomi</taxon>
        <taxon>Amphibia</taxon>
        <taxon>Batrachia</taxon>
        <taxon>Anura</taxon>
        <taxon>Neobatrachia</taxon>
        <taxon>Ranoidea</taxon>
        <taxon>Pyxicephalidae</taxon>
        <taxon>Pyxicephalinae</taxon>
        <taxon>Pyxicephalus</taxon>
    </lineage>
</organism>
<dbReference type="Gene3D" id="1.20.1070.10">
    <property type="entry name" value="Rhodopsin 7-helix transmembrane proteins"/>
    <property type="match status" value="1"/>
</dbReference>
<dbReference type="PROSITE" id="PS50262">
    <property type="entry name" value="G_PROTEIN_RECEP_F1_2"/>
    <property type="match status" value="1"/>
</dbReference>
<dbReference type="InterPro" id="IPR050516">
    <property type="entry name" value="Olfactory_GPCR"/>
</dbReference>
<keyword evidence="7 11" id="KW-0472">Membrane</keyword>
<evidence type="ECO:0000256" key="8">
    <source>
        <dbReference type="ARBA" id="ARBA00023170"/>
    </source>
</evidence>
<dbReference type="InterPro" id="IPR000725">
    <property type="entry name" value="Olfact_rcpt"/>
</dbReference>
<evidence type="ECO:0000256" key="9">
    <source>
        <dbReference type="ARBA" id="ARBA00023224"/>
    </source>
</evidence>
<evidence type="ECO:0000313" key="13">
    <source>
        <dbReference type="EMBL" id="DBA20747.1"/>
    </source>
</evidence>
<keyword evidence="2 11" id="KW-1003">Cell membrane</keyword>
<dbReference type="InterPro" id="IPR000276">
    <property type="entry name" value="GPCR_Rhodpsn"/>
</dbReference>
<sequence length="253" mass="29075">MYFFLVNLSILDMSYATTTLCTVIKFYLTGDQTISFKACIAQIYLYVIFVNCEVFVLAAMSYDRYVAICNPLQYPLIMTSRSCSLMSLITFILGFTDSVFLPISICWITCFRTIAVNHFFCDLRAVIQLSCDSTVLVDYLILTEAAIFSLPPLFSTLISYMYIIRAILKIRLASGRQKAFSTCSSQLIIVILYYTIIFCLYLRPMSMPTTSYDKLFTLLYTAGTPLVNPLIYSLKNEDVKSAFRRIFKRRQNY</sequence>
<dbReference type="GO" id="GO:0004930">
    <property type="term" value="F:G protein-coupled receptor activity"/>
    <property type="evidence" value="ECO:0007669"/>
    <property type="project" value="UniProtKB-KW"/>
</dbReference>
<dbReference type="PANTHER" id="PTHR26452">
    <property type="entry name" value="OLFACTORY RECEPTOR"/>
    <property type="match status" value="1"/>
</dbReference>
<evidence type="ECO:0000256" key="7">
    <source>
        <dbReference type="ARBA" id="ARBA00023136"/>
    </source>
</evidence>
<evidence type="ECO:0000313" key="14">
    <source>
        <dbReference type="Proteomes" id="UP001181693"/>
    </source>
</evidence>
<keyword evidence="8 10" id="KW-0675">Receptor</keyword>
<dbReference type="Proteomes" id="UP001181693">
    <property type="component" value="Unassembled WGS sequence"/>
</dbReference>
<dbReference type="PROSITE" id="PS00237">
    <property type="entry name" value="G_PROTEIN_RECEP_F1_1"/>
    <property type="match status" value="1"/>
</dbReference>
<evidence type="ECO:0000256" key="11">
    <source>
        <dbReference type="RuleBase" id="RU363047"/>
    </source>
</evidence>
<feature type="transmembrane region" description="Helical" evidence="11">
    <location>
        <begin position="184"/>
        <end position="203"/>
    </location>
</feature>
<keyword evidence="4 11" id="KW-0552">Olfaction</keyword>
<comment type="similarity">
    <text evidence="10">Belongs to the G-protein coupled receptor 1 family.</text>
</comment>
<feature type="transmembrane region" description="Helical" evidence="11">
    <location>
        <begin position="6"/>
        <end position="28"/>
    </location>
</feature>
<evidence type="ECO:0000259" key="12">
    <source>
        <dbReference type="PROSITE" id="PS50262"/>
    </source>
</evidence>
<evidence type="ECO:0000256" key="6">
    <source>
        <dbReference type="ARBA" id="ARBA00023040"/>
    </source>
</evidence>
<evidence type="ECO:0000256" key="5">
    <source>
        <dbReference type="ARBA" id="ARBA00022989"/>
    </source>
</evidence>
<proteinExistence type="inferred from homology"/>
<evidence type="ECO:0000256" key="4">
    <source>
        <dbReference type="ARBA" id="ARBA00022725"/>
    </source>
</evidence>
<keyword evidence="9 10" id="KW-0807">Transducer</keyword>